<feature type="compositionally biased region" description="Basic and acidic residues" evidence="1">
    <location>
        <begin position="139"/>
        <end position="152"/>
    </location>
</feature>
<evidence type="ECO:0000256" key="1">
    <source>
        <dbReference type="SAM" id="MobiDB-lite"/>
    </source>
</evidence>
<feature type="transmembrane region" description="Helical" evidence="2">
    <location>
        <begin position="38"/>
        <end position="60"/>
    </location>
</feature>
<evidence type="ECO:0000256" key="2">
    <source>
        <dbReference type="SAM" id="Phobius"/>
    </source>
</evidence>
<dbReference type="RefSeq" id="XP_017773639.1">
    <property type="nucleotide sequence ID" value="XM_017918150.1"/>
</dbReference>
<evidence type="ECO:0000313" key="4">
    <source>
        <dbReference type="RefSeq" id="XP_017773639.1"/>
    </source>
</evidence>
<feature type="region of interest" description="Disordered" evidence="1">
    <location>
        <begin position="62"/>
        <end position="162"/>
    </location>
</feature>
<keyword evidence="2" id="KW-0472">Membrane</keyword>
<accession>A0ABM1MGD9</accession>
<reference evidence="4" key="1">
    <citation type="submission" date="2025-08" db="UniProtKB">
        <authorList>
            <consortium name="RefSeq"/>
        </authorList>
    </citation>
    <scope>IDENTIFICATION</scope>
    <source>
        <tissue evidence="4">Whole Larva</tissue>
    </source>
</reference>
<dbReference type="Proteomes" id="UP000695000">
    <property type="component" value="Unplaced"/>
</dbReference>
<feature type="compositionally biased region" description="Polar residues" evidence="1">
    <location>
        <begin position="62"/>
        <end position="76"/>
    </location>
</feature>
<proteinExistence type="predicted"/>
<gene>
    <name evidence="4" type="primary">LOC108560551</name>
</gene>
<keyword evidence="2" id="KW-0812">Transmembrane</keyword>
<keyword evidence="3" id="KW-1185">Reference proteome</keyword>
<keyword evidence="2" id="KW-1133">Transmembrane helix</keyword>
<feature type="compositionally biased region" description="Low complexity" evidence="1">
    <location>
        <begin position="119"/>
        <end position="129"/>
    </location>
</feature>
<evidence type="ECO:0000313" key="3">
    <source>
        <dbReference type="Proteomes" id="UP000695000"/>
    </source>
</evidence>
<protein>
    <submittedName>
        <fullName evidence="4">Translation initiation factor IF-2-like isoform X1</fullName>
    </submittedName>
</protein>
<name>A0ABM1MGD9_NICVS</name>
<sequence length="223" mass="25082">MKADFFSKSKKLPEKPKTWQEYKLTRKSKRSNLEVQQWTVYSLADLLVATVLVIVTMASAESSRYQQNKLSRQSAEPSGPYEPRGWRPEGAAFTLPSRSQPQVSYGPPAQEYGPPQPEPTTTEMPTTTEAETEEIPTEEPLRESERLEDGRKSAKVQEQPADGGRPVYFVLPQSQNYFYAVQQSGPLVANLPTTSARLQALPIRGPQFTVNPFYSAPLIQIYQ</sequence>
<organism evidence="3 4">
    <name type="scientific">Nicrophorus vespilloides</name>
    <name type="common">Boreal carrion beetle</name>
    <dbReference type="NCBI Taxonomy" id="110193"/>
    <lineage>
        <taxon>Eukaryota</taxon>
        <taxon>Metazoa</taxon>
        <taxon>Ecdysozoa</taxon>
        <taxon>Arthropoda</taxon>
        <taxon>Hexapoda</taxon>
        <taxon>Insecta</taxon>
        <taxon>Pterygota</taxon>
        <taxon>Neoptera</taxon>
        <taxon>Endopterygota</taxon>
        <taxon>Coleoptera</taxon>
        <taxon>Polyphaga</taxon>
        <taxon>Staphyliniformia</taxon>
        <taxon>Silphidae</taxon>
        <taxon>Nicrophorinae</taxon>
        <taxon>Nicrophorus</taxon>
    </lineage>
</organism>
<dbReference type="GeneID" id="108560551"/>